<comment type="caution">
    <text evidence="3">The sequence shown here is derived from an EMBL/GenBank/DDBJ whole genome shotgun (WGS) entry which is preliminary data.</text>
</comment>
<accession>A0ABP7P3J3</accession>
<evidence type="ECO:0000256" key="2">
    <source>
        <dbReference type="SAM" id="SignalP"/>
    </source>
</evidence>
<feature type="chain" id="PRO_5047279763" description="DUF732 domain-containing protein" evidence="2">
    <location>
        <begin position="22"/>
        <end position="135"/>
    </location>
</feature>
<reference evidence="4" key="1">
    <citation type="journal article" date="2019" name="Int. J. Syst. Evol. Microbiol.">
        <title>The Global Catalogue of Microorganisms (GCM) 10K type strain sequencing project: providing services to taxonomists for standard genome sequencing and annotation.</title>
        <authorList>
            <consortium name="The Broad Institute Genomics Platform"/>
            <consortium name="The Broad Institute Genome Sequencing Center for Infectious Disease"/>
            <person name="Wu L."/>
            <person name="Ma J."/>
        </authorList>
    </citation>
    <scope>NUCLEOTIDE SEQUENCE [LARGE SCALE GENOMIC DNA]</scope>
    <source>
        <strain evidence="4">JCM 16923</strain>
    </source>
</reference>
<evidence type="ECO:0000313" key="3">
    <source>
        <dbReference type="EMBL" id="GAA3959114.1"/>
    </source>
</evidence>
<gene>
    <name evidence="3" type="ORF">GCM10022231_18460</name>
</gene>
<feature type="region of interest" description="Disordered" evidence="1">
    <location>
        <begin position="20"/>
        <end position="45"/>
    </location>
</feature>
<keyword evidence="4" id="KW-1185">Reference proteome</keyword>
<evidence type="ECO:0000256" key="1">
    <source>
        <dbReference type="SAM" id="MobiDB-lite"/>
    </source>
</evidence>
<name>A0ABP7P3J3_9ACTN</name>
<organism evidence="3 4">
    <name type="scientific">Gordonia caeni</name>
    <dbReference type="NCBI Taxonomy" id="1007097"/>
    <lineage>
        <taxon>Bacteria</taxon>
        <taxon>Bacillati</taxon>
        <taxon>Actinomycetota</taxon>
        <taxon>Actinomycetes</taxon>
        <taxon>Mycobacteriales</taxon>
        <taxon>Gordoniaceae</taxon>
        <taxon>Gordonia</taxon>
    </lineage>
</organism>
<dbReference type="Proteomes" id="UP001418444">
    <property type="component" value="Unassembled WGS sequence"/>
</dbReference>
<sequence length="135" mass="14352">MTTAAVLPVIGALLISAPAHADPDEPRSGQEPNIEQVEPGAPMPVPSGAFGYLATRSATLWLAGQQPADRIEALPVPPQYRLANRALAEQMDRELTAAVRTPGACVQIIIDPQSSSGNLFDYGVWSIDREYCPAS</sequence>
<feature type="signal peptide" evidence="2">
    <location>
        <begin position="1"/>
        <end position="21"/>
    </location>
</feature>
<dbReference type="EMBL" id="BAAAZW010000005">
    <property type="protein sequence ID" value="GAA3959114.1"/>
    <property type="molecule type" value="Genomic_DNA"/>
</dbReference>
<proteinExistence type="predicted"/>
<evidence type="ECO:0000313" key="4">
    <source>
        <dbReference type="Proteomes" id="UP001418444"/>
    </source>
</evidence>
<protein>
    <recommendedName>
        <fullName evidence="5">DUF732 domain-containing protein</fullName>
    </recommendedName>
</protein>
<keyword evidence="2" id="KW-0732">Signal</keyword>
<evidence type="ECO:0008006" key="5">
    <source>
        <dbReference type="Google" id="ProtNLM"/>
    </source>
</evidence>